<accession>A0A9P5P5C9</accession>
<proteinExistence type="predicted"/>
<keyword evidence="3" id="KW-1185">Reference proteome</keyword>
<dbReference type="EMBL" id="JADNRY010000571">
    <property type="protein sequence ID" value="KAF9039551.1"/>
    <property type="molecule type" value="Genomic_DNA"/>
</dbReference>
<feature type="signal peptide" evidence="1">
    <location>
        <begin position="1"/>
        <end position="26"/>
    </location>
</feature>
<keyword evidence="1" id="KW-0732">Signal</keyword>
<dbReference type="AlphaFoldDB" id="A0A9P5P5C9"/>
<sequence>MIQDSKHALKTFAIICLLVLISLFLAIDFEGGSPLYHRNVEKLDQQDDNTATWLSSAQTLQFLIDCHPDMLGLIIYLFERLNMLLQACYFVDMWTAYLDSCLGYIQKPCKHIFGICRDIVKDFAMYDFYRMVPKLMVCIWESFLSKSRNERSADMKAHAAGYHHTYFDTEKLDIAAMSYFPTQEDIRHITCCASSKADSLIAALGISMLDLDDTGIWIYK</sequence>
<evidence type="ECO:0000256" key="1">
    <source>
        <dbReference type="SAM" id="SignalP"/>
    </source>
</evidence>
<evidence type="ECO:0000313" key="3">
    <source>
        <dbReference type="Proteomes" id="UP000772434"/>
    </source>
</evidence>
<comment type="caution">
    <text evidence="2">The sequence shown here is derived from an EMBL/GenBank/DDBJ whole genome shotgun (WGS) entry which is preliminary data.</text>
</comment>
<organism evidence="2 3">
    <name type="scientific">Rhodocollybia butyracea</name>
    <dbReference type="NCBI Taxonomy" id="206335"/>
    <lineage>
        <taxon>Eukaryota</taxon>
        <taxon>Fungi</taxon>
        <taxon>Dikarya</taxon>
        <taxon>Basidiomycota</taxon>
        <taxon>Agaricomycotina</taxon>
        <taxon>Agaricomycetes</taxon>
        <taxon>Agaricomycetidae</taxon>
        <taxon>Agaricales</taxon>
        <taxon>Marasmiineae</taxon>
        <taxon>Omphalotaceae</taxon>
        <taxon>Rhodocollybia</taxon>
    </lineage>
</organism>
<dbReference type="OrthoDB" id="3268677at2759"/>
<name>A0A9P5P5C9_9AGAR</name>
<feature type="chain" id="PRO_5040357595" evidence="1">
    <location>
        <begin position="27"/>
        <end position="220"/>
    </location>
</feature>
<evidence type="ECO:0000313" key="2">
    <source>
        <dbReference type="EMBL" id="KAF9039551.1"/>
    </source>
</evidence>
<dbReference type="Proteomes" id="UP000772434">
    <property type="component" value="Unassembled WGS sequence"/>
</dbReference>
<reference evidence="2" key="1">
    <citation type="submission" date="2020-11" db="EMBL/GenBank/DDBJ databases">
        <authorList>
            <consortium name="DOE Joint Genome Institute"/>
            <person name="Ahrendt S."/>
            <person name="Riley R."/>
            <person name="Andreopoulos W."/>
            <person name="Labutti K."/>
            <person name="Pangilinan J."/>
            <person name="Ruiz-Duenas F.J."/>
            <person name="Barrasa J.M."/>
            <person name="Sanchez-Garcia M."/>
            <person name="Camarero S."/>
            <person name="Miyauchi S."/>
            <person name="Serrano A."/>
            <person name="Linde D."/>
            <person name="Babiker R."/>
            <person name="Drula E."/>
            <person name="Ayuso-Fernandez I."/>
            <person name="Pacheco R."/>
            <person name="Padilla G."/>
            <person name="Ferreira P."/>
            <person name="Barriuso J."/>
            <person name="Kellner H."/>
            <person name="Castanera R."/>
            <person name="Alfaro M."/>
            <person name="Ramirez L."/>
            <person name="Pisabarro A.G."/>
            <person name="Kuo A."/>
            <person name="Tritt A."/>
            <person name="Lipzen A."/>
            <person name="He G."/>
            <person name="Yan M."/>
            <person name="Ng V."/>
            <person name="Cullen D."/>
            <person name="Martin F."/>
            <person name="Rosso M.-N."/>
            <person name="Henrissat B."/>
            <person name="Hibbett D."/>
            <person name="Martinez A.T."/>
            <person name="Grigoriev I.V."/>
        </authorList>
    </citation>
    <scope>NUCLEOTIDE SEQUENCE</scope>
    <source>
        <strain evidence="2">AH 40177</strain>
    </source>
</reference>
<protein>
    <submittedName>
        <fullName evidence="2">Uncharacterized protein</fullName>
    </submittedName>
</protein>
<gene>
    <name evidence="2" type="ORF">BDP27DRAFT_1386682</name>
</gene>